<evidence type="ECO:0000313" key="1">
    <source>
        <dbReference type="EMBL" id="KKZ15405.1"/>
    </source>
</evidence>
<dbReference type="EMBL" id="JXUO01000014">
    <property type="protein sequence ID" value="KKZ15405.1"/>
    <property type="molecule type" value="Genomic_DNA"/>
</dbReference>
<reference evidence="1 2" key="1">
    <citation type="submission" date="2015-01" db="EMBL/GenBank/DDBJ databases">
        <title>Lifestyle Evolution in Cyanobacterial Symbionts of Sponges.</title>
        <authorList>
            <person name="Burgsdorf I."/>
            <person name="Slaby B.M."/>
            <person name="Handley K.M."/>
            <person name="Haber M."/>
            <person name="Blom J."/>
            <person name="Marshall C.W."/>
            <person name="Gilbert J.A."/>
            <person name="Hentschel U."/>
            <person name="Steindler L."/>
        </authorList>
    </citation>
    <scope>NUCLEOTIDE SEQUENCE [LARGE SCALE GENOMIC DNA]</scope>
    <source>
        <strain evidence="1">142</strain>
    </source>
</reference>
<dbReference type="Proteomes" id="UP000035054">
    <property type="component" value="Unassembled WGS sequence"/>
</dbReference>
<evidence type="ECO:0000313" key="2">
    <source>
        <dbReference type="Proteomes" id="UP000035054"/>
    </source>
</evidence>
<gene>
    <name evidence="1" type="ORF">TH68_00535</name>
</gene>
<proteinExistence type="predicted"/>
<accession>A0A6N3X2U5</accession>
<evidence type="ECO:0008006" key="3">
    <source>
        <dbReference type="Google" id="ProtNLM"/>
    </source>
</evidence>
<protein>
    <recommendedName>
        <fullName evidence="3">DUF4435 domain-containing protein</fullName>
    </recommendedName>
</protein>
<dbReference type="AlphaFoldDB" id="A0A6N3X2U5"/>
<comment type="caution">
    <text evidence="1">The sequence shown here is derived from an EMBL/GenBank/DDBJ whole genome shotgun (WGS) entry which is preliminary data.</text>
</comment>
<name>A0A6N3X2U5_9SYNE</name>
<organism evidence="1 2">
    <name type="scientific">Candidatus Synechococcus spongiarum 142</name>
    <dbReference type="NCBI Taxonomy" id="1608213"/>
    <lineage>
        <taxon>Bacteria</taxon>
        <taxon>Bacillati</taxon>
        <taxon>Cyanobacteriota</taxon>
        <taxon>Cyanophyceae</taxon>
        <taxon>Synechococcales</taxon>
        <taxon>Synechococcaceae</taxon>
        <taxon>Synechococcus</taxon>
    </lineage>
</organism>
<dbReference type="Pfam" id="PF11536">
    <property type="entry name" value="DUF3226"/>
    <property type="match status" value="1"/>
</dbReference>
<dbReference type="InterPro" id="IPR024508">
    <property type="entry name" value="DUF3226"/>
</dbReference>
<sequence length="222" mass="25042">MATPERSKLYVEGTDDIHVVRHLLHRHGIDILYRHGIDTNKPENVPEIKETNGIEKLLGRIKTDIQVSNDRSVGFVLDADDTPPDRWSAVRGRLREVGMNPPETMPDNGYVDDSEKYRARVGVWLMPGNQQAGALEEFLADLVPEGNLLLELAKSSTEEARSKGATFPDSKRSKAVLHTWLAWQTDPGLPYGSAIKAHFFRHDSPVATAFITWYRRLFPTND</sequence>